<name>A0A2S5GAY2_9BACL</name>
<sequence length="67" mass="7455">MKKGDANVGAVADYEKNVNEVKKDQLSESILELREIGAQLRIDNPRATSPQSIKEAVKLAREMRSIT</sequence>
<comment type="caution">
    <text evidence="1">The sequence shown here is derived from an EMBL/GenBank/DDBJ whole genome shotgun (WGS) entry which is preliminary data.</text>
</comment>
<evidence type="ECO:0000313" key="2">
    <source>
        <dbReference type="Proteomes" id="UP000239047"/>
    </source>
</evidence>
<dbReference type="EMBL" id="PREZ01000004">
    <property type="protein sequence ID" value="PPA70053.1"/>
    <property type="molecule type" value="Genomic_DNA"/>
</dbReference>
<gene>
    <name evidence="1" type="ORF">C4B60_10685</name>
</gene>
<keyword evidence="2" id="KW-1185">Reference proteome</keyword>
<dbReference type="AlphaFoldDB" id="A0A2S5GAY2"/>
<protein>
    <submittedName>
        <fullName evidence="1">Uncharacterized protein</fullName>
    </submittedName>
</protein>
<dbReference type="RefSeq" id="WP_104058003.1">
    <property type="nucleotide sequence ID" value="NZ_PREZ01000004.1"/>
</dbReference>
<proteinExistence type="predicted"/>
<evidence type="ECO:0000313" key="1">
    <source>
        <dbReference type="EMBL" id="PPA70053.1"/>
    </source>
</evidence>
<organism evidence="1 2">
    <name type="scientific">Jeotgalibacillus proteolyticus</name>
    <dbReference type="NCBI Taxonomy" id="2082395"/>
    <lineage>
        <taxon>Bacteria</taxon>
        <taxon>Bacillati</taxon>
        <taxon>Bacillota</taxon>
        <taxon>Bacilli</taxon>
        <taxon>Bacillales</taxon>
        <taxon>Caryophanaceae</taxon>
        <taxon>Jeotgalibacillus</taxon>
    </lineage>
</organism>
<accession>A0A2S5GAY2</accession>
<dbReference type="Proteomes" id="UP000239047">
    <property type="component" value="Unassembled WGS sequence"/>
</dbReference>
<reference evidence="1 2" key="1">
    <citation type="submission" date="2018-02" db="EMBL/GenBank/DDBJ databases">
        <title>Jeotgalibacillus proteolyticum sp. nov. a protease producing bacterium isolated from ocean sediments of Laizhou Bay.</title>
        <authorList>
            <person name="Li Y."/>
        </authorList>
    </citation>
    <scope>NUCLEOTIDE SEQUENCE [LARGE SCALE GENOMIC DNA]</scope>
    <source>
        <strain evidence="1 2">22-7</strain>
    </source>
</reference>